<evidence type="ECO:0008006" key="4">
    <source>
        <dbReference type="Google" id="ProtNLM"/>
    </source>
</evidence>
<dbReference type="RefSeq" id="WP_184846642.1">
    <property type="nucleotide sequence ID" value="NZ_JACHMN010000003.1"/>
</dbReference>
<keyword evidence="3" id="KW-1185">Reference proteome</keyword>
<dbReference type="EMBL" id="JACHMN010000003">
    <property type="protein sequence ID" value="MBB5874483.1"/>
    <property type="molecule type" value="Genomic_DNA"/>
</dbReference>
<name>A0A841C5S7_9ACTN</name>
<evidence type="ECO:0000256" key="1">
    <source>
        <dbReference type="SAM" id="SignalP"/>
    </source>
</evidence>
<organism evidence="2 3">
    <name type="scientific">Allocatelliglobosispora scoriae</name>
    <dbReference type="NCBI Taxonomy" id="643052"/>
    <lineage>
        <taxon>Bacteria</taxon>
        <taxon>Bacillati</taxon>
        <taxon>Actinomycetota</taxon>
        <taxon>Actinomycetes</taxon>
        <taxon>Micromonosporales</taxon>
        <taxon>Micromonosporaceae</taxon>
        <taxon>Allocatelliglobosispora</taxon>
    </lineage>
</organism>
<dbReference type="Proteomes" id="UP000587527">
    <property type="component" value="Unassembled WGS sequence"/>
</dbReference>
<protein>
    <recommendedName>
        <fullName evidence="4">Secreted protein</fullName>
    </recommendedName>
</protein>
<feature type="chain" id="PRO_5032887020" description="Secreted protein" evidence="1">
    <location>
        <begin position="19"/>
        <end position="165"/>
    </location>
</feature>
<dbReference type="AlphaFoldDB" id="A0A841C5S7"/>
<sequence length="165" mass="17137">MISSLSVIALTAAGLAMGAPVLESTESIFSVTVTDIQVASQGRGCLMLEGSVDAHTDELAQPVFASSPGRPTVVCSGLGGSLPVDDAATFQVVSFGSVDVDSPFTVEFELDQVGAFRSQPFAHGSVDFSVHPDLNPGACVSLQRDWQDAARQTLVRVTVSFCATT</sequence>
<reference evidence="2 3" key="1">
    <citation type="submission" date="2020-08" db="EMBL/GenBank/DDBJ databases">
        <title>Sequencing the genomes of 1000 actinobacteria strains.</title>
        <authorList>
            <person name="Klenk H.-P."/>
        </authorList>
    </citation>
    <scope>NUCLEOTIDE SEQUENCE [LARGE SCALE GENOMIC DNA]</scope>
    <source>
        <strain evidence="2 3">DSM 45362</strain>
    </source>
</reference>
<comment type="caution">
    <text evidence="2">The sequence shown here is derived from an EMBL/GenBank/DDBJ whole genome shotgun (WGS) entry which is preliminary data.</text>
</comment>
<evidence type="ECO:0000313" key="3">
    <source>
        <dbReference type="Proteomes" id="UP000587527"/>
    </source>
</evidence>
<accession>A0A841C5S7</accession>
<proteinExistence type="predicted"/>
<keyword evidence="1" id="KW-0732">Signal</keyword>
<gene>
    <name evidence="2" type="ORF">F4553_007917</name>
</gene>
<evidence type="ECO:0000313" key="2">
    <source>
        <dbReference type="EMBL" id="MBB5874483.1"/>
    </source>
</evidence>
<feature type="signal peptide" evidence="1">
    <location>
        <begin position="1"/>
        <end position="18"/>
    </location>
</feature>